<dbReference type="GO" id="GO:0050136">
    <property type="term" value="F:NADH dehydrogenase (quinone) (non-electrogenic) activity"/>
    <property type="evidence" value="ECO:0007669"/>
    <property type="project" value="UniProtKB-UniRule"/>
</dbReference>
<dbReference type="GO" id="GO:0048038">
    <property type="term" value="F:quinone binding"/>
    <property type="evidence" value="ECO:0007669"/>
    <property type="project" value="UniProtKB-KW"/>
</dbReference>
<dbReference type="NCBIfam" id="NF004441">
    <property type="entry name" value="PRK05777.1-4"/>
    <property type="match status" value="1"/>
</dbReference>
<feature type="transmembrane region" description="Helical" evidence="5">
    <location>
        <begin position="345"/>
        <end position="362"/>
    </location>
</feature>
<dbReference type="Pfam" id="PF00361">
    <property type="entry name" value="Proton_antipo_M"/>
    <property type="match status" value="1"/>
</dbReference>
<feature type="transmembrane region" description="Helical" evidence="5">
    <location>
        <begin position="249"/>
        <end position="274"/>
    </location>
</feature>
<dbReference type="PANTHER" id="PTHR22773">
    <property type="entry name" value="NADH DEHYDROGENASE"/>
    <property type="match status" value="1"/>
</dbReference>
<keyword evidence="5" id="KW-1003">Cell membrane</keyword>
<feature type="transmembrane region" description="Helical" evidence="5">
    <location>
        <begin position="319"/>
        <end position="338"/>
    </location>
</feature>
<dbReference type="HAMAP" id="MF_00445">
    <property type="entry name" value="NDH1_NuoN_1"/>
    <property type="match status" value="1"/>
</dbReference>
<feature type="domain" description="NADH:quinone oxidoreductase/Mrp antiporter transmembrane" evidence="7">
    <location>
        <begin position="170"/>
        <end position="465"/>
    </location>
</feature>
<dbReference type="RefSeq" id="WP_046185768.1">
    <property type="nucleotide sequence ID" value="NZ_JACKSS010000027.1"/>
</dbReference>
<evidence type="ECO:0000259" key="7">
    <source>
        <dbReference type="Pfam" id="PF00361"/>
    </source>
</evidence>
<keyword evidence="9" id="KW-1185">Reference proteome</keyword>
<keyword evidence="3 5" id="KW-1133">Transmembrane helix</keyword>
<accession>A0A0F5N910</accession>
<dbReference type="GO" id="GO:0012505">
    <property type="term" value="C:endomembrane system"/>
    <property type="evidence" value="ECO:0007669"/>
    <property type="project" value="UniProtKB-SubCell"/>
</dbReference>
<evidence type="ECO:0000256" key="2">
    <source>
        <dbReference type="ARBA" id="ARBA00022692"/>
    </source>
</evidence>
<comment type="function">
    <text evidence="5">NDH-1 shuttles electrons from NADH, via FMN and iron-sulfur (Fe-S) centers, to quinones in the respiratory chain. The immediate electron acceptor for the enzyme in this species is believed to be a menaquinone. Couples the redox reaction to proton translocation (for every two electrons transferred, four hydrogen ions are translocated across the cytoplasmic membrane), and thus conserves the redox energy in a proton gradient.</text>
</comment>
<dbReference type="NCBIfam" id="TIGR01770">
    <property type="entry name" value="NDH_I_N"/>
    <property type="match status" value="1"/>
</dbReference>
<keyword evidence="5" id="KW-0874">Quinone</keyword>
<evidence type="ECO:0000313" key="9">
    <source>
        <dbReference type="Proteomes" id="UP000193781"/>
    </source>
</evidence>
<name>A0A0F5N910_9MYCO</name>
<protein>
    <recommendedName>
        <fullName evidence="5">NADH-quinone oxidoreductase subunit N</fullName>
        <ecNumber evidence="5">7.1.1.-</ecNumber>
    </recommendedName>
    <alternativeName>
        <fullName evidence="5">NADH dehydrogenase I subunit N</fullName>
    </alternativeName>
    <alternativeName>
        <fullName evidence="5">NDH-1 subunit N</fullName>
    </alternativeName>
</protein>
<feature type="transmembrane region" description="Helical" evidence="5">
    <location>
        <begin position="176"/>
        <end position="196"/>
    </location>
</feature>
<evidence type="ECO:0000256" key="4">
    <source>
        <dbReference type="ARBA" id="ARBA00023136"/>
    </source>
</evidence>
<gene>
    <name evidence="5" type="primary">nuoN</name>
    <name evidence="8" type="ORF">AWC17_28340</name>
</gene>
<dbReference type="EC" id="7.1.1.-" evidence="5"/>
<feature type="transmembrane region" description="Helical" evidence="5">
    <location>
        <begin position="453"/>
        <end position="473"/>
    </location>
</feature>
<dbReference type="OrthoDB" id="9811718at2"/>
<feature type="transmembrane region" description="Helical" evidence="5">
    <location>
        <begin position="45"/>
        <end position="64"/>
    </location>
</feature>
<evidence type="ECO:0000256" key="6">
    <source>
        <dbReference type="RuleBase" id="RU000320"/>
    </source>
</evidence>
<comment type="catalytic activity">
    <reaction evidence="5">
        <text>a quinone + NADH + 5 H(+)(in) = a quinol + NAD(+) + 4 H(+)(out)</text>
        <dbReference type="Rhea" id="RHEA:57888"/>
        <dbReference type="ChEBI" id="CHEBI:15378"/>
        <dbReference type="ChEBI" id="CHEBI:24646"/>
        <dbReference type="ChEBI" id="CHEBI:57540"/>
        <dbReference type="ChEBI" id="CHEBI:57945"/>
        <dbReference type="ChEBI" id="CHEBI:132124"/>
    </reaction>
</comment>
<organism evidence="8 9">
    <name type="scientific">Mycobacterium nebraskense</name>
    <dbReference type="NCBI Taxonomy" id="244292"/>
    <lineage>
        <taxon>Bacteria</taxon>
        <taxon>Bacillati</taxon>
        <taxon>Actinomycetota</taxon>
        <taxon>Actinomycetes</taxon>
        <taxon>Mycobacteriales</taxon>
        <taxon>Mycobacteriaceae</taxon>
        <taxon>Mycobacterium</taxon>
    </lineage>
</organism>
<comment type="similarity">
    <text evidence="5">Belongs to the complex I subunit 2 family.</text>
</comment>
<feature type="transmembrane region" description="Helical" evidence="5">
    <location>
        <begin position="84"/>
        <end position="101"/>
    </location>
</feature>
<dbReference type="InterPro" id="IPR001750">
    <property type="entry name" value="ND/Mrp_TM"/>
</dbReference>
<evidence type="ECO:0000313" key="8">
    <source>
        <dbReference type="EMBL" id="ORW27962.1"/>
    </source>
</evidence>
<keyword evidence="5" id="KW-0813">Transport</keyword>
<evidence type="ECO:0000256" key="5">
    <source>
        <dbReference type="HAMAP-Rule" id="MF_00445"/>
    </source>
</evidence>
<dbReference type="GO" id="GO:0042773">
    <property type="term" value="P:ATP synthesis coupled electron transport"/>
    <property type="evidence" value="ECO:0007669"/>
    <property type="project" value="InterPro"/>
</dbReference>
<evidence type="ECO:0000256" key="3">
    <source>
        <dbReference type="ARBA" id="ARBA00022989"/>
    </source>
</evidence>
<feature type="transmembrane region" description="Helical" evidence="5">
    <location>
        <begin position="414"/>
        <end position="433"/>
    </location>
</feature>
<sequence length="529" mass="54921">MTLPTPSIEYFLLCPTLIVFGVAVVGVLAEAFLPRRVRYGAQVTLALAGLAAAFVATVEVAESIPASGRAAVLGAMAIDRTTLFLQGTVLLVAVLSVIFIAERTQAKADSKVAAGVGAAGSVGLDSFTPQASAVPGSDAERDAERAGAAQTELFPLAMLSVGGMMVFPASNDLLTMFVALEVLSLPLYLMCGLARHRRLLSQEAAMKYFLLGAFSSAFFLYGVALLYGATGTLLLTGIRDALAAHGDTSMALVGVALLSVGLLFKVGAVPFHSWIPDVYQGAPTPITGFMAAATKVAAFGALLRVVYVALPPLHDQWRPVLWTISILTMAVGTITAVNQTDVKRMLAYSSVAHVGFILTGVIADNQAGLSSTLFYLLAYSFSTVGAFAIVSLIRDADGVEDATVSHWAGLGQRSPIVGVMFSMFLLAFAGIPLTSGFVSKLAVFKAAAQGGAAPLVIIGVVASGIAAYFYVRVIVSMFFTEATDDTPHVVAPGILSKAAIAVCAAVTVVLGIFPQPLLDLADQAAQLLH</sequence>
<feature type="transmembrane region" description="Helical" evidence="5">
    <location>
        <begin position="374"/>
        <end position="393"/>
    </location>
</feature>
<feature type="transmembrane region" description="Helical" evidence="5">
    <location>
        <begin position="494"/>
        <end position="513"/>
    </location>
</feature>
<keyword evidence="5" id="KW-1278">Translocase</keyword>
<dbReference type="GO" id="GO:0005886">
    <property type="term" value="C:plasma membrane"/>
    <property type="evidence" value="ECO:0007669"/>
    <property type="project" value="UniProtKB-SubCell"/>
</dbReference>
<reference evidence="8 9" key="1">
    <citation type="submission" date="2016-01" db="EMBL/GenBank/DDBJ databases">
        <title>The new phylogeny of the genus Mycobacterium.</title>
        <authorList>
            <person name="Tarcisio F."/>
            <person name="Conor M."/>
            <person name="Antonella G."/>
            <person name="Elisabetta G."/>
            <person name="Giulia F.S."/>
            <person name="Sara T."/>
            <person name="Anna F."/>
            <person name="Clotilde B."/>
            <person name="Roberto B."/>
            <person name="Veronica D.S."/>
            <person name="Fabio R."/>
            <person name="Monica P."/>
            <person name="Olivier J."/>
            <person name="Enrico T."/>
            <person name="Nicola S."/>
        </authorList>
    </citation>
    <scope>NUCLEOTIDE SEQUENCE [LARGE SCALE GENOMIC DNA]</scope>
    <source>
        <strain evidence="8 9">DSM 44803</strain>
    </source>
</reference>
<proteinExistence type="inferred from homology"/>
<evidence type="ECO:0000256" key="1">
    <source>
        <dbReference type="ARBA" id="ARBA00004127"/>
    </source>
</evidence>
<dbReference type="EMBL" id="LQPH01000071">
    <property type="protein sequence ID" value="ORW27962.1"/>
    <property type="molecule type" value="Genomic_DNA"/>
</dbReference>
<keyword evidence="5" id="KW-0520">NAD</keyword>
<dbReference type="AlphaFoldDB" id="A0A0F5N910"/>
<feature type="transmembrane region" description="Helical" evidence="5">
    <location>
        <begin position="208"/>
        <end position="229"/>
    </location>
</feature>
<dbReference type="InterPro" id="IPR010096">
    <property type="entry name" value="NADH-Q_OxRdtase_suN/2"/>
</dbReference>
<feature type="transmembrane region" description="Helical" evidence="5">
    <location>
        <begin position="12"/>
        <end position="33"/>
    </location>
</feature>
<keyword evidence="2 5" id="KW-0812">Transmembrane</keyword>
<dbReference type="GO" id="GO:0008137">
    <property type="term" value="F:NADH dehydrogenase (ubiquinone) activity"/>
    <property type="evidence" value="ECO:0007669"/>
    <property type="project" value="InterPro"/>
</dbReference>
<feature type="transmembrane region" description="Helical" evidence="5">
    <location>
        <begin position="286"/>
        <end position="307"/>
    </location>
</feature>
<comment type="subcellular location">
    <subcellularLocation>
        <location evidence="5">Cell membrane</location>
        <topology evidence="5">Multi-pass membrane protein</topology>
    </subcellularLocation>
    <subcellularLocation>
        <location evidence="1">Endomembrane system</location>
        <topology evidence="1">Multi-pass membrane protein</topology>
    </subcellularLocation>
    <subcellularLocation>
        <location evidence="6">Membrane</location>
        <topology evidence="6">Multi-pass membrane protein</topology>
    </subcellularLocation>
</comment>
<dbReference type="Proteomes" id="UP000193781">
    <property type="component" value="Unassembled WGS sequence"/>
</dbReference>
<dbReference type="STRING" id="244292.ABW17_17730"/>
<keyword evidence="4 5" id="KW-0472">Membrane</keyword>
<comment type="subunit">
    <text evidence="5">NDH-1 is composed of 14 different subunits. Subunits NuoA, H, J, K, L, M, N constitute the membrane sector of the complex.</text>
</comment>
<comment type="caution">
    <text evidence="8">The sequence shown here is derived from an EMBL/GenBank/DDBJ whole genome shotgun (WGS) entry which is preliminary data.</text>
</comment>